<dbReference type="GO" id="GO:0000422">
    <property type="term" value="P:autophagy of mitochondrion"/>
    <property type="evidence" value="ECO:0007669"/>
    <property type="project" value="TreeGrafter"/>
</dbReference>
<evidence type="ECO:0000256" key="24">
    <source>
        <dbReference type="ARBA" id="ARBA00024479"/>
    </source>
</evidence>
<evidence type="ECO:0000256" key="5">
    <source>
        <dbReference type="ARBA" id="ARBA00004477"/>
    </source>
</evidence>
<evidence type="ECO:0000256" key="17">
    <source>
        <dbReference type="ARBA" id="ARBA00023006"/>
    </source>
</evidence>
<evidence type="ECO:0000256" key="8">
    <source>
        <dbReference type="ARBA" id="ARBA00006185"/>
    </source>
</evidence>
<organism evidence="29">
    <name type="scientific">Aquarana catesbeiana</name>
    <name type="common">American bullfrog</name>
    <name type="synonym">Rana catesbeiana</name>
    <dbReference type="NCBI Taxonomy" id="8400"/>
    <lineage>
        <taxon>Eukaryota</taxon>
        <taxon>Metazoa</taxon>
        <taxon>Chordata</taxon>
        <taxon>Craniata</taxon>
        <taxon>Vertebrata</taxon>
        <taxon>Euteleostomi</taxon>
        <taxon>Amphibia</taxon>
        <taxon>Batrachia</taxon>
        <taxon>Anura</taxon>
        <taxon>Neobatrachia</taxon>
        <taxon>Ranoidea</taxon>
        <taxon>Ranidae</taxon>
        <taxon>Aquarana</taxon>
    </lineage>
</organism>
<evidence type="ECO:0000256" key="28">
    <source>
        <dbReference type="RuleBase" id="RU364027"/>
    </source>
</evidence>
<evidence type="ECO:0000256" key="10">
    <source>
        <dbReference type="ARBA" id="ARBA00022553"/>
    </source>
</evidence>
<evidence type="ECO:0000256" key="1">
    <source>
        <dbReference type="ARBA" id="ARBA00004166"/>
    </source>
</evidence>
<dbReference type="GO" id="GO:0000421">
    <property type="term" value="C:autophagosome membrane"/>
    <property type="evidence" value="ECO:0007669"/>
    <property type="project" value="UniProtKB-SubCell"/>
</dbReference>
<evidence type="ECO:0000256" key="13">
    <source>
        <dbReference type="ARBA" id="ARBA00022824"/>
    </source>
</evidence>
<evidence type="ECO:0000256" key="15">
    <source>
        <dbReference type="ARBA" id="ARBA00022989"/>
    </source>
</evidence>
<dbReference type="GO" id="GO:0005794">
    <property type="term" value="C:Golgi apparatus"/>
    <property type="evidence" value="ECO:0007669"/>
    <property type="project" value="UniProtKB-SubCell"/>
</dbReference>
<dbReference type="GO" id="GO:0031902">
    <property type="term" value="C:late endosome membrane"/>
    <property type="evidence" value="ECO:0007669"/>
    <property type="project" value="UniProtKB-SubCell"/>
</dbReference>
<evidence type="ECO:0000256" key="7">
    <source>
        <dbReference type="ARBA" id="ARBA00004542"/>
    </source>
</evidence>
<dbReference type="GO" id="GO:0006869">
    <property type="term" value="P:lipid transport"/>
    <property type="evidence" value="ECO:0007669"/>
    <property type="project" value="UniProtKB-KW"/>
</dbReference>
<evidence type="ECO:0000256" key="18">
    <source>
        <dbReference type="ARBA" id="ARBA00023034"/>
    </source>
</evidence>
<evidence type="ECO:0000256" key="26">
    <source>
        <dbReference type="ARBA" id="ARBA00024631"/>
    </source>
</evidence>
<reference evidence="29" key="1">
    <citation type="submission" date="2017-08" db="EMBL/GenBank/DDBJ databases">
        <title>Assembly of the North American Bullfrog Genome.</title>
        <authorList>
            <person name="Warren R.L."/>
            <person name="Vandervalk B.P."/>
            <person name="Kucuk E."/>
            <person name="Birol I."/>
            <person name="Helbing C."/>
            <person name="Pandoh P."/>
            <person name="Behsaz B."/>
            <person name="Mohamadi H."/>
            <person name="Chu J."/>
            <person name="Jackman S."/>
            <person name="Hammond S.A."/>
            <person name="Veldhoen N."/>
            <person name="Kirk H."/>
            <person name="Zhao Y."/>
            <person name="Coope R."/>
            <person name="Pleasance S."/>
            <person name="Moore R."/>
            <person name="Holt R."/>
        </authorList>
    </citation>
    <scope>NUCLEOTIDE SEQUENCE</scope>
    <source>
        <strain evidence="29">Bruno</strain>
        <tissue evidence="29">Liver</tissue>
    </source>
</reference>
<evidence type="ECO:0000256" key="16">
    <source>
        <dbReference type="ARBA" id="ARBA00022990"/>
    </source>
</evidence>
<dbReference type="GO" id="GO:0034045">
    <property type="term" value="C:phagophore assembly site membrane"/>
    <property type="evidence" value="ECO:0007669"/>
    <property type="project" value="UniProtKB-SubCell"/>
</dbReference>
<feature type="non-terminal residue" evidence="29">
    <location>
        <position position="1"/>
    </location>
</feature>
<keyword evidence="9 28" id="KW-0813">Transport</keyword>
<dbReference type="OrthoDB" id="2020634at2759"/>
<dbReference type="EMBL" id="KV954817">
    <property type="protein sequence ID" value="PIO24123.1"/>
    <property type="molecule type" value="Genomic_DNA"/>
</dbReference>
<keyword evidence="15" id="KW-1133">Transmembrane helix</keyword>
<evidence type="ECO:0000256" key="20">
    <source>
        <dbReference type="ARBA" id="ARBA00023128"/>
    </source>
</evidence>
<accession>A0A2G9RA27</accession>
<comment type="catalytic activity">
    <reaction evidence="26">
        <text>a 1,2-diacyl-sn-glycero-3-phosphocholine(in) = a 1,2-diacyl-sn-glycero-3-phosphocholine(out)</text>
        <dbReference type="Rhea" id="RHEA:38571"/>
        <dbReference type="ChEBI" id="CHEBI:57643"/>
    </reaction>
</comment>
<keyword evidence="16" id="KW-0007">Acetylation</keyword>
<evidence type="ECO:0000313" key="29">
    <source>
        <dbReference type="EMBL" id="PIO24123.1"/>
    </source>
</evidence>
<keyword evidence="12" id="KW-0967">Endosome</keyword>
<evidence type="ECO:0000256" key="9">
    <source>
        <dbReference type="ARBA" id="ARBA00022448"/>
    </source>
</evidence>
<keyword evidence="13" id="KW-0256">Endoplasmic reticulum</keyword>
<evidence type="ECO:0000256" key="4">
    <source>
        <dbReference type="ARBA" id="ARBA00004414"/>
    </source>
</evidence>
<keyword evidence="17 28" id="KW-0072">Autophagy</keyword>
<evidence type="ECO:0000256" key="12">
    <source>
        <dbReference type="ARBA" id="ARBA00022753"/>
    </source>
</evidence>
<dbReference type="Pfam" id="PF04109">
    <property type="entry name" value="ATG9"/>
    <property type="match status" value="1"/>
</dbReference>
<proteinExistence type="inferred from homology"/>
<keyword evidence="21" id="KW-0472">Membrane</keyword>
<name>A0A2G9RA27_AQUCT</name>
<keyword evidence="20" id="KW-0496">Mitochondrion</keyword>
<evidence type="ECO:0000256" key="6">
    <source>
        <dbReference type="ARBA" id="ARBA00004511"/>
    </source>
</evidence>
<evidence type="ECO:0000256" key="25">
    <source>
        <dbReference type="ARBA" id="ARBA00024615"/>
    </source>
</evidence>
<evidence type="ECO:0000256" key="19">
    <source>
        <dbReference type="ARBA" id="ARBA00023055"/>
    </source>
</evidence>
<comment type="similarity">
    <text evidence="8 28">Belongs to the ATG9 family.</text>
</comment>
<evidence type="ECO:0000256" key="22">
    <source>
        <dbReference type="ARBA" id="ARBA00023180"/>
    </source>
</evidence>
<dbReference type="GO" id="GO:0005789">
    <property type="term" value="C:endoplasmic reticulum membrane"/>
    <property type="evidence" value="ECO:0007669"/>
    <property type="project" value="UniProtKB-SubCell"/>
</dbReference>
<evidence type="ECO:0000256" key="27">
    <source>
        <dbReference type="ARBA" id="ARBA00045832"/>
    </source>
</evidence>
<keyword evidence="23" id="KW-0968">Cytoplasmic vesicle</keyword>
<sequence length="284" mass="30811">VFILEELLSPLLTPLVLIFKLRPKSLEIIDFFRNFTVEVVGVGDTCSFAQMDVRQHGNPTWMSAGKTEASVYQQAEDGKTELSLMHFAITNPRWQPPRECSAFLSHLRERVQKDSGGTTPKNSAGLAQLLHYSGLSLQSDSEPHSLMANVFTGMSPGAFPPHTDVLCSPHISAVSEVASALRSLSPQQSCHTAPNQSGFGSSLWEGPMNSGPLSEYASMEMSLHALYMHEADSYSGRGQELLLTSATRRGGERTERSAVYFAIASSDPVHGCGPCISPDDVRGP</sequence>
<keyword evidence="11" id="KW-0812">Transmembrane</keyword>
<evidence type="ECO:0000256" key="11">
    <source>
        <dbReference type="ARBA" id="ARBA00022692"/>
    </source>
</evidence>
<keyword evidence="18" id="KW-0333">Golgi apparatus</keyword>
<dbReference type="InterPro" id="IPR007241">
    <property type="entry name" value="Autophagy-rel_prot_9"/>
</dbReference>
<dbReference type="GO" id="GO:0034497">
    <property type="term" value="P:protein localization to phagophore assembly site"/>
    <property type="evidence" value="ECO:0007669"/>
    <property type="project" value="TreeGrafter"/>
</dbReference>
<keyword evidence="22" id="KW-0325">Glycoprotein</keyword>
<dbReference type="AlphaFoldDB" id="A0A2G9RA27"/>
<keyword evidence="19 28" id="KW-0445">Lipid transport</keyword>
<evidence type="ECO:0000256" key="2">
    <source>
        <dbReference type="ARBA" id="ARBA00004195"/>
    </source>
</evidence>
<dbReference type="PANTHER" id="PTHR13038">
    <property type="entry name" value="APG9 AUTOPHAGY 9"/>
    <property type="match status" value="1"/>
</dbReference>
<dbReference type="GO" id="GO:0031966">
    <property type="term" value="C:mitochondrial membrane"/>
    <property type="evidence" value="ECO:0007669"/>
    <property type="project" value="UniProtKB-SubCell"/>
</dbReference>
<keyword evidence="14" id="KW-0832">Ubl conjugation</keyword>
<comment type="subcellular location">
    <subcellularLocation>
        <location evidence="7">Cytoplasmic vesicle</location>
        <location evidence="7">Autophagosome membrane</location>
        <topology evidence="7">Multi-pass membrane protein</topology>
    </subcellularLocation>
    <subcellularLocation>
        <location evidence="5">Endoplasmic reticulum membrane</location>
        <topology evidence="5">Multi-pass membrane protein</topology>
    </subcellularLocation>
    <subcellularLocation>
        <location evidence="1">Golgi apparatus</location>
        <location evidence="1">trans-Golgi network membrane</location>
        <topology evidence="1">Multi-pass membrane protein</topology>
    </subcellularLocation>
    <subcellularLocation>
        <location evidence="4">Late endosome membrane</location>
    </subcellularLocation>
    <subcellularLocation>
        <location evidence="3">Mitochondrion membrane</location>
        <topology evidence="3">Multi-pass membrane protein</topology>
    </subcellularLocation>
    <subcellularLocation>
        <location evidence="6 28">Preautophagosomal structure membrane</location>
        <topology evidence="6 28">Multi-pass membrane protein</topology>
    </subcellularLocation>
    <subcellularLocation>
        <location evidence="2">Recycling endosome membrane</location>
        <topology evidence="2">Multi-pass membrane protein</topology>
    </subcellularLocation>
</comment>
<evidence type="ECO:0000256" key="21">
    <source>
        <dbReference type="ARBA" id="ARBA00023136"/>
    </source>
</evidence>
<comment type="catalytic activity">
    <reaction evidence="25">
        <text>a 1,2-diacyl-sn-glycero-3-phosphoethanolamine(in) = a 1,2-diacyl-sn-glycero-3-phosphoethanolamine(out)</text>
        <dbReference type="Rhea" id="RHEA:38895"/>
        <dbReference type="ChEBI" id="CHEBI:64612"/>
    </reaction>
</comment>
<comment type="function">
    <text evidence="28">Phospholipid scramblase involved in autophagy. Cycles between the preautophagosomal structure/phagophore assembly site (PAS) and the cytoplasmic vesicle pool and supplies membrane for the growing autophagosome. Lipid scramblase activity plays a key role in preautophagosomal structure/phagophore assembly by distributing the phospholipids that arrive through ATG2 from the cytoplasmic to the luminal leaflet of the bilayer, thereby driving autophagosomal membrane expansion.</text>
</comment>
<evidence type="ECO:0000256" key="3">
    <source>
        <dbReference type="ARBA" id="ARBA00004225"/>
    </source>
</evidence>
<keyword evidence="10" id="KW-0597">Phosphoprotein</keyword>
<comment type="function">
    <text evidence="27">Phospholipid scramblase involved in autophagy by mediating autophagosomal membrane expansion. Cycles between the preautophagosomal structure/phagophore assembly site (PAS) and the cytoplasmic vesicle pool and supplies membrane for the growing autophagosome. Lipid scramblase activity plays a key role in preautophagosomal structure/phagophore assembly by distributing the phospholipids that arrive through ATG2 (ATG2A or ATG2B) from the cytoplasmic to the luminal leaflet of the bilayer, thereby driving autophagosomal membrane expansion. Also required to supply phosphatidylinositol 4-phosphate to the autophagosome initiation site by recruiting the phosphatidylinositol 4-kinase beta (PI4KB) in a process dependent on ARFIP2, but not ARFIP1. In addition to autophagy, also plays a role in necrotic cell death.</text>
</comment>
<gene>
    <name evidence="29" type="ORF">AB205_0147840</name>
</gene>
<dbReference type="GO" id="GO:0034727">
    <property type="term" value="P:piecemeal microautophagy of the nucleus"/>
    <property type="evidence" value="ECO:0007669"/>
    <property type="project" value="TreeGrafter"/>
</dbReference>
<evidence type="ECO:0000256" key="23">
    <source>
        <dbReference type="ARBA" id="ARBA00023329"/>
    </source>
</evidence>
<protein>
    <recommendedName>
        <fullName evidence="28">Autophagy-related protein 9</fullName>
    </recommendedName>
</protein>
<dbReference type="PANTHER" id="PTHR13038:SF13">
    <property type="entry name" value="AUTOPHAGY-RELATED PROTEIN 9A"/>
    <property type="match status" value="1"/>
</dbReference>
<dbReference type="GO" id="GO:0061709">
    <property type="term" value="P:reticulophagy"/>
    <property type="evidence" value="ECO:0007669"/>
    <property type="project" value="TreeGrafter"/>
</dbReference>
<evidence type="ECO:0000256" key="14">
    <source>
        <dbReference type="ARBA" id="ARBA00022843"/>
    </source>
</evidence>
<dbReference type="GO" id="GO:0055038">
    <property type="term" value="C:recycling endosome membrane"/>
    <property type="evidence" value="ECO:0007669"/>
    <property type="project" value="UniProtKB-SubCell"/>
</dbReference>
<comment type="catalytic activity">
    <reaction evidence="24">
        <text>a 1,2-diacyl-sn-glycero-3-phospho-L-serine(in) = a 1,2-diacyl-sn-glycero-3-phospho-L-serine(out)</text>
        <dbReference type="Rhea" id="RHEA:38663"/>
        <dbReference type="ChEBI" id="CHEBI:57262"/>
    </reaction>
</comment>